<comment type="caution">
    <text evidence="8">The sequence shown here is derived from an EMBL/GenBank/DDBJ whole genome shotgun (WGS) entry which is preliminary data.</text>
</comment>
<feature type="region of interest" description="Disordered" evidence="5">
    <location>
        <begin position="1"/>
        <end position="24"/>
    </location>
</feature>
<organism evidence="8 9">
    <name type="scientific">Pararhodobacter oceanensis</name>
    <dbReference type="NCBI Taxonomy" id="2172121"/>
    <lineage>
        <taxon>Bacteria</taxon>
        <taxon>Pseudomonadati</taxon>
        <taxon>Pseudomonadota</taxon>
        <taxon>Alphaproteobacteria</taxon>
        <taxon>Rhodobacterales</taxon>
        <taxon>Paracoccaceae</taxon>
        <taxon>Pararhodobacter</taxon>
    </lineage>
</organism>
<dbReference type="AlphaFoldDB" id="A0A2T8HSU3"/>
<feature type="domain" description="RNA polymerase sigma-70 region 2" evidence="6">
    <location>
        <begin position="59"/>
        <end position="127"/>
    </location>
</feature>
<dbReference type="OrthoDB" id="9784272at2"/>
<feature type="domain" description="RNA polymerase sigma factor 70 region 4 type 2" evidence="7">
    <location>
        <begin position="156"/>
        <end position="206"/>
    </location>
</feature>
<dbReference type="Pfam" id="PF04542">
    <property type="entry name" value="Sigma70_r2"/>
    <property type="match status" value="1"/>
</dbReference>
<dbReference type="SUPFAM" id="SSF88946">
    <property type="entry name" value="Sigma2 domain of RNA polymerase sigma factors"/>
    <property type="match status" value="1"/>
</dbReference>
<dbReference type="SUPFAM" id="SSF88659">
    <property type="entry name" value="Sigma3 and sigma4 domains of RNA polymerase sigma factors"/>
    <property type="match status" value="1"/>
</dbReference>
<name>A0A2T8HSU3_9RHOB</name>
<dbReference type="CDD" id="cd06171">
    <property type="entry name" value="Sigma70_r4"/>
    <property type="match status" value="1"/>
</dbReference>
<dbReference type="EMBL" id="QDKM01000005">
    <property type="protein sequence ID" value="PVH28520.1"/>
    <property type="molecule type" value="Genomic_DNA"/>
</dbReference>
<dbReference type="Proteomes" id="UP000245911">
    <property type="component" value="Unassembled WGS sequence"/>
</dbReference>
<reference evidence="8 9" key="1">
    <citation type="submission" date="2018-04" db="EMBL/GenBank/DDBJ databases">
        <title>Pararhodobacter oceanense sp. nov., isolated from marine intertidal sediment.</title>
        <authorList>
            <person name="Wang X.-L."/>
            <person name="Du Z.-J."/>
        </authorList>
    </citation>
    <scope>NUCLEOTIDE SEQUENCE [LARGE SCALE GENOMIC DNA]</scope>
    <source>
        <strain evidence="8 9">AM505</strain>
    </source>
</reference>
<evidence type="ECO:0000256" key="1">
    <source>
        <dbReference type="ARBA" id="ARBA00010641"/>
    </source>
</evidence>
<evidence type="ECO:0000313" key="8">
    <source>
        <dbReference type="EMBL" id="PVH28520.1"/>
    </source>
</evidence>
<keyword evidence="2" id="KW-0805">Transcription regulation</keyword>
<dbReference type="InterPro" id="IPR013324">
    <property type="entry name" value="RNA_pol_sigma_r3/r4-like"/>
</dbReference>
<keyword evidence="3" id="KW-0731">Sigma factor</keyword>
<accession>A0A2T8HSU3</accession>
<evidence type="ECO:0000256" key="4">
    <source>
        <dbReference type="ARBA" id="ARBA00023163"/>
    </source>
</evidence>
<dbReference type="GO" id="GO:0016987">
    <property type="term" value="F:sigma factor activity"/>
    <property type="evidence" value="ECO:0007669"/>
    <property type="project" value="UniProtKB-KW"/>
</dbReference>
<dbReference type="GO" id="GO:0003677">
    <property type="term" value="F:DNA binding"/>
    <property type="evidence" value="ECO:0007669"/>
    <property type="project" value="InterPro"/>
</dbReference>
<dbReference type="InterPro" id="IPR039425">
    <property type="entry name" value="RNA_pol_sigma-70-like"/>
</dbReference>
<comment type="similarity">
    <text evidence="1">Belongs to the sigma-70 factor family. ECF subfamily.</text>
</comment>
<dbReference type="PANTHER" id="PTHR43133:SF62">
    <property type="entry name" value="RNA POLYMERASE SIGMA FACTOR SIGZ"/>
    <property type="match status" value="1"/>
</dbReference>
<dbReference type="Pfam" id="PF08281">
    <property type="entry name" value="Sigma70_r4_2"/>
    <property type="match status" value="1"/>
</dbReference>
<dbReference type="Gene3D" id="1.10.10.10">
    <property type="entry name" value="Winged helix-like DNA-binding domain superfamily/Winged helix DNA-binding domain"/>
    <property type="match status" value="1"/>
</dbReference>
<dbReference type="InterPro" id="IPR013249">
    <property type="entry name" value="RNA_pol_sigma70_r4_t2"/>
</dbReference>
<dbReference type="InterPro" id="IPR014284">
    <property type="entry name" value="RNA_pol_sigma-70_dom"/>
</dbReference>
<sequence>MLQIESETLTIPARPAPLGHGNRRHKERARLVQGEENRLLVQQMLAVAQSQDEAAFAALFSHFAPRLKGFLMKSGAAPAQAEDCVQDVMATVWRKAAMFDPARANVSTWIFTIARNRRIDLLRRDRRPEPEDLPWGPEPEPDQIDALALQQDSEHLGAALKALPDDQRELIEKAYFGDLSHGEIARVTGLPLGTIKSRIRLAIRKLRQSMS</sequence>
<evidence type="ECO:0000256" key="3">
    <source>
        <dbReference type="ARBA" id="ARBA00023082"/>
    </source>
</evidence>
<gene>
    <name evidence="8" type="ORF">DDE20_11870</name>
</gene>
<dbReference type="Gene3D" id="1.10.1740.10">
    <property type="match status" value="1"/>
</dbReference>
<dbReference type="InterPro" id="IPR013325">
    <property type="entry name" value="RNA_pol_sigma_r2"/>
</dbReference>
<evidence type="ECO:0000256" key="2">
    <source>
        <dbReference type="ARBA" id="ARBA00023015"/>
    </source>
</evidence>
<evidence type="ECO:0000313" key="9">
    <source>
        <dbReference type="Proteomes" id="UP000245911"/>
    </source>
</evidence>
<dbReference type="NCBIfam" id="TIGR02937">
    <property type="entry name" value="sigma70-ECF"/>
    <property type="match status" value="1"/>
</dbReference>
<protein>
    <submittedName>
        <fullName evidence="8">RNA polymerase subunit sigma</fullName>
    </submittedName>
</protein>
<dbReference type="PANTHER" id="PTHR43133">
    <property type="entry name" value="RNA POLYMERASE ECF-TYPE SIGMA FACTO"/>
    <property type="match status" value="1"/>
</dbReference>
<dbReference type="InterPro" id="IPR007627">
    <property type="entry name" value="RNA_pol_sigma70_r2"/>
</dbReference>
<keyword evidence="4" id="KW-0804">Transcription</keyword>
<evidence type="ECO:0000256" key="5">
    <source>
        <dbReference type="SAM" id="MobiDB-lite"/>
    </source>
</evidence>
<keyword evidence="9" id="KW-1185">Reference proteome</keyword>
<dbReference type="GO" id="GO:0006352">
    <property type="term" value="P:DNA-templated transcription initiation"/>
    <property type="evidence" value="ECO:0007669"/>
    <property type="project" value="InterPro"/>
</dbReference>
<evidence type="ECO:0000259" key="6">
    <source>
        <dbReference type="Pfam" id="PF04542"/>
    </source>
</evidence>
<evidence type="ECO:0000259" key="7">
    <source>
        <dbReference type="Pfam" id="PF08281"/>
    </source>
</evidence>
<proteinExistence type="inferred from homology"/>
<dbReference type="InterPro" id="IPR036388">
    <property type="entry name" value="WH-like_DNA-bd_sf"/>
</dbReference>